<keyword evidence="3" id="KW-1185">Reference proteome</keyword>
<dbReference type="Proteomes" id="UP001519460">
    <property type="component" value="Unassembled WGS sequence"/>
</dbReference>
<feature type="region of interest" description="Disordered" evidence="1">
    <location>
        <begin position="62"/>
        <end position="127"/>
    </location>
</feature>
<evidence type="ECO:0000313" key="3">
    <source>
        <dbReference type="Proteomes" id="UP001519460"/>
    </source>
</evidence>
<evidence type="ECO:0000313" key="2">
    <source>
        <dbReference type="EMBL" id="KAK7506019.1"/>
    </source>
</evidence>
<organism evidence="2 3">
    <name type="scientific">Batillaria attramentaria</name>
    <dbReference type="NCBI Taxonomy" id="370345"/>
    <lineage>
        <taxon>Eukaryota</taxon>
        <taxon>Metazoa</taxon>
        <taxon>Spiralia</taxon>
        <taxon>Lophotrochozoa</taxon>
        <taxon>Mollusca</taxon>
        <taxon>Gastropoda</taxon>
        <taxon>Caenogastropoda</taxon>
        <taxon>Sorbeoconcha</taxon>
        <taxon>Cerithioidea</taxon>
        <taxon>Batillariidae</taxon>
        <taxon>Batillaria</taxon>
    </lineage>
</organism>
<reference evidence="2 3" key="1">
    <citation type="journal article" date="2023" name="Sci. Data">
        <title>Genome assembly of the Korean intertidal mud-creeper Batillaria attramentaria.</title>
        <authorList>
            <person name="Patra A.K."/>
            <person name="Ho P.T."/>
            <person name="Jun S."/>
            <person name="Lee S.J."/>
            <person name="Kim Y."/>
            <person name="Won Y.J."/>
        </authorList>
    </citation>
    <scope>NUCLEOTIDE SEQUENCE [LARGE SCALE GENOMIC DNA]</scope>
    <source>
        <strain evidence="2">Wonlab-2016</strain>
    </source>
</reference>
<evidence type="ECO:0000256" key="1">
    <source>
        <dbReference type="SAM" id="MobiDB-lite"/>
    </source>
</evidence>
<accession>A0ABD0M3S7</accession>
<feature type="compositionally biased region" description="Basic and acidic residues" evidence="1">
    <location>
        <begin position="88"/>
        <end position="110"/>
    </location>
</feature>
<name>A0ABD0M3S7_9CAEN</name>
<proteinExistence type="predicted"/>
<protein>
    <submittedName>
        <fullName evidence="2">Uncharacterized protein</fullName>
    </submittedName>
</protein>
<sequence length="127" mass="14774">MYEITKEKSKLERKWKPYFRIVEELTPVTFRVRNQLDGTEQKTHAEHLRKVPIGDWNIPVMPATGKPVRKAQLAVPPGESSSDESENESERDLTPTERMTRFHRHERDGSSDEDDIPLMELQKTVTS</sequence>
<dbReference type="AlphaFoldDB" id="A0ABD0M3S7"/>
<dbReference type="EMBL" id="JACVVK020000008">
    <property type="protein sequence ID" value="KAK7506019.1"/>
    <property type="molecule type" value="Genomic_DNA"/>
</dbReference>
<comment type="caution">
    <text evidence="2">The sequence shown here is derived from an EMBL/GenBank/DDBJ whole genome shotgun (WGS) entry which is preliminary data.</text>
</comment>
<gene>
    <name evidence="2" type="ORF">BaRGS_00002741</name>
</gene>